<feature type="region of interest" description="Disordered" evidence="1">
    <location>
        <begin position="1"/>
        <end position="40"/>
    </location>
</feature>
<dbReference type="EMBL" id="JAVDXW010000001">
    <property type="protein sequence ID" value="MDR7301268.1"/>
    <property type="molecule type" value="Genomic_DNA"/>
</dbReference>
<name>A0AAE3ZCQ5_9ACTN</name>
<protein>
    <submittedName>
        <fullName evidence="2">Uncharacterized protein</fullName>
    </submittedName>
</protein>
<feature type="compositionally biased region" description="Basic and acidic residues" evidence="1">
    <location>
        <begin position="23"/>
        <end position="34"/>
    </location>
</feature>
<comment type="caution">
    <text evidence="2">The sequence shown here is derived from an EMBL/GenBank/DDBJ whole genome shotgun (WGS) entry which is preliminary data.</text>
</comment>
<organism evidence="2 3">
    <name type="scientific">Haloactinomyces albus</name>
    <dbReference type="NCBI Taxonomy" id="1352928"/>
    <lineage>
        <taxon>Bacteria</taxon>
        <taxon>Bacillati</taxon>
        <taxon>Actinomycetota</taxon>
        <taxon>Actinomycetes</taxon>
        <taxon>Actinopolysporales</taxon>
        <taxon>Actinopolysporaceae</taxon>
        <taxon>Haloactinomyces</taxon>
    </lineage>
</organism>
<reference evidence="2" key="1">
    <citation type="submission" date="2023-07" db="EMBL/GenBank/DDBJ databases">
        <title>Sequencing the genomes of 1000 actinobacteria strains.</title>
        <authorList>
            <person name="Klenk H.-P."/>
        </authorList>
    </citation>
    <scope>NUCLEOTIDE SEQUENCE</scope>
    <source>
        <strain evidence="2">DSM 45977</strain>
    </source>
</reference>
<evidence type="ECO:0000256" key="1">
    <source>
        <dbReference type="SAM" id="MobiDB-lite"/>
    </source>
</evidence>
<feature type="compositionally biased region" description="Polar residues" evidence="1">
    <location>
        <begin position="1"/>
        <end position="21"/>
    </location>
</feature>
<dbReference type="AlphaFoldDB" id="A0AAE3ZCQ5"/>
<sequence>MCSNSANKHNGTATDNTTATRDGSIRVDVGHERAPAFPGMADPVDLRVSLIR</sequence>
<proteinExistence type="predicted"/>
<evidence type="ECO:0000313" key="3">
    <source>
        <dbReference type="Proteomes" id="UP001180845"/>
    </source>
</evidence>
<keyword evidence="3" id="KW-1185">Reference proteome</keyword>
<dbReference type="Proteomes" id="UP001180845">
    <property type="component" value="Unassembled WGS sequence"/>
</dbReference>
<gene>
    <name evidence="2" type="ORF">JOF55_001449</name>
</gene>
<evidence type="ECO:0000313" key="2">
    <source>
        <dbReference type="EMBL" id="MDR7301268.1"/>
    </source>
</evidence>
<accession>A0AAE3ZCQ5</accession>